<protein>
    <submittedName>
        <fullName evidence="11">Thiol:disulfide interchange protein DsbD</fullName>
    </submittedName>
</protein>
<keyword evidence="3" id="KW-0201">Cytochrome c-type biogenesis</keyword>
<accession>A0A085ZI71</accession>
<comment type="subcellular location">
    <subcellularLocation>
        <location evidence="1">Membrane</location>
        <topology evidence="1">Multi-pass membrane protein</topology>
    </subcellularLocation>
</comment>
<feature type="chain" id="PRO_5001801233" evidence="8">
    <location>
        <begin position="22"/>
        <end position="689"/>
    </location>
</feature>
<keyword evidence="5 7" id="KW-0472">Membrane</keyword>
<dbReference type="EMBL" id="JPRL01000001">
    <property type="protein sequence ID" value="KFF04135.1"/>
    <property type="molecule type" value="Genomic_DNA"/>
</dbReference>
<evidence type="ECO:0000256" key="3">
    <source>
        <dbReference type="ARBA" id="ARBA00022748"/>
    </source>
</evidence>
<dbReference type="Pfam" id="PF02683">
    <property type="entry name" value="DsbD_TM"/>
    <property type="match status" value="1"/>
</dbReference>
<evidence type="ECO:0000256" key="6">
    <source>
        <dbReference type="SAM" id="MobiDB-lite"/>
    </source>
</evidence>
<keyword evidence="2 7" id="KW-0812">Transmembrane</keyword>
<dbReference type="Gene3D" id="3.40.30.10">
    <property type="entry name" value="Glutaredoxin"/>
    <property type="match status" value="1"/>
</dbReference>
<dbReference type="GO" id="GO:0017004">
    <property type="term" value="P:cytochrome complex assembly"/>
    <property type="evidence" value="ECO:0007669"/>
    <property type="project" value="UniProtKB-KW"/>
</dbReference>
<name>A0A085ZI71_9FLAO</name>
<reference evidence="11 12" key="1">
    <citation type="submission" date="2014-07" db="EMBL/GenBank/DDBJ databases">
        <title>Genome of Flavobacterium reichenbachii LMG 25512.</title>
        <authorList>
            <person name="Stropko S.J."/>
            <person name="Pipes S.E."/>
            <person name="Newman J.D."/>
        </authorList>
    </citation>
    <scope>NUCLEOTIDE SEQUENCE [LARGE SCALE GENOMIC DNA]</scope>
    <source>
        <strain evidence="11 12">LMG 25512</strain>
    </source>
</reference>
<dbReference type="InterPro" id="IPR003834">
    <property type="entry name" value="Cyt_c_assmbl_TM_dom"/>
</dbReference>
<dbReference type="RefSeq" id="WP_035679990.1">
    <property type="nucleotide sequence ID" value="NZ_JPRL01000001.1"/>
</dbReference>
<evidence type="ECO:0000256" key="4">
    <source>
        <dbReference type="ARBA" id="ARBA00022989"/>
    </source>
</evidence>
<dbReference type="InterPro" id="IPR036929">
    <property type="entry name" value="DsbDN_sf"/>
</dbReference>
<feature type="transmembrane region" description="Helical" evidence="7">
    <location>
        <begin position="411"/>
        <end position="428"/>
    </location>
</feature>
<feature type="transmembrane region" description="Helical" evidence="7">
    <location>
        <begin position="341"/>
        <end position="363"/>
    </location>
</feature>
<dbReference type="SUPFAM" id="SSF52833">
    <property type="entry name" value="Thioredoxin-like"/>
    <property type="match status" value="1"/>
</dbReference>
<dbReference type="GO" id="GO:0015035">
    <property type="term" value="F:protein-disulfide reductase activity"/>
    <property type="evidence" value="ECO:0007669"/>
    <property type="project" value="TreeGrafter"/>
</dbReference>
<dbReference type="GO" id="GO:0045454">
    <property type="term" value="P:cell redox homeostasis"/>
    <property type="evidence" value="ECO:0007669"/>
    <property type="project" value="TreeGrafter"/>
</dbReference>
<organism evidence="11 12">
    <name type="scientific">Flavobacterium reichenbachii</name>
    <dbReference type="NCBI Taxonomy" id="362418"/>
    <lineage>
        <taxon>Bacteria</taxon>
        <taxon>Pseudomonadati</taxon>
        <taxon>Bacteroidota</taxon>
        <taxon>Flavobacteriia</taxon>
        <taxon>Flavobacteriales</taxon>
        <taxon>Flavobacteriaceae</taxon>
        <taxon>Flavobacterium</taxon>
    </lineage>
</organism>
<dbReference type="InterPro" id="IPR028250">
    <property type="entry name" value="DsbDN"/>
</dbReference>
<evidence type="ECO:0000313" key="11">
    <source>
        <dbReference type="EMBL" id="KFF04135.1"/>
    </source>
</evidence>
<dbReference type="InterPro" id="IPR036249">
    <property type="entry name" value="Thioredoxin-like_sf"/>
</dbReference>
<keyword evidence="8" id="KW-0732">Signal</keyword>
<dbReference type="Gene3D" id="2.60.40.1250">
    <property type="entry name" value="Thiol:disulfide interchange protein DsbD, N-terminal domain"/>
    <property type="match status" value="1"/>
</dbReference>
<feature type="transmembrane region" description="Helical" evidence="7">
    <location>
        <begin position="299"/>
        <end position="320"/>
    </location>
</feature>
<dbReference type="OrthoDB" id="9811036at2"/>
<feature type="transmembrane region" description="Helical" evidence="7">
    <location>
        <begin position="486"/>
        <end position="504"/>
    </location>
</feature>
<feature type="domain" description="Cytochrome C biogenesis protein transmembrane" evidence="9">
    <location>
        <begin position="223"/>
        <end position="433"/>
    </location>
</feature>
<evidence type="ECO:0000259" key="10">
    <source>
        <dbReference type="Pfam" id="PF11412"/>
    </source>
</evidence>
<evidence type="ECO:0000256" key="1">
    <source>
        <dbReference type="ARBA" id="ARBA00004141"/>
    </source>
</evidence>
<evidence type="ECO:0000256" key="8">
    <source>
        <dbReference type="SAM" id="SignalP"/>
    </source>
</evidence>
<feature type="transmembrane region" description="Helical" evidence="7">
    <location>
        <begin position="375"/>
        <end position="399"/>
    </location>
</feature>
<evidence type="ECO:0000313" key="12">
    <source>
        <dbReference type="Proteomes" id="UP000028715"/>
    </source>
</evidence>
<evidence type="ECO:0000256" key="2">
    <source>
        <dbReference type="ARBA" id="ARBA00022692"/>
    </source>
</evidence>
<feature type="transmembrane region" description="Helical" evidence="7">
    <location>
        <begin position="220"/>
        <end position="244"/>
    </location>
</feature>
<keyword evidence="4 7" id="KW-1133">Transmembrane helix</keyword>
<gene>
    <name evidence="11" type="ORF">IW19_00715</name>
</gene>
<dbReference type="eggNOG" id="COG4232">
    <property type="taxonomic scope" value="Bacteria"/>
</dbReference>
<dbReference type="PANTHER" id="PTHR32234">
    <property type="entry name" value="THIOL:DISULFIDE INTERCHANGE PROTEIN DSBD"/>
    <property type="match status" value="1"/>
</dbReference>
<comment type="caution">
    <text evidence="11">The sequence shown here is derived from an EMBL/GenBank/DDBJ whole genome shotgun (WGS) entry which is preliminary data.</text>
</comment>
<proteinExistence type="predicted"/>
<sequence>MKKIFLFIAIFFAISNLTAQIYDPVSFTGSVKEIGENKYTLIITAKIDKGWHIYSQSVPKGGPVPTSFTFSSSKNYKKTGTVAEPEGHEVDDPVFQMRIKYFADKAVFTQNIERKSGDAFKINATVFFMVCNDNSCLPPTEKEVQFTFKKTSVSVQNTIEETAVSKEENTKDLVTAESITKQESLNNTTNPVSKSAEATPEKPVKTSKTVTETKTSDENLWTLFFLSFLGGLAALLTPCVFPMIPMTVSFFTKQSKTKAAGIRNAMLYGFFIIVIYVILGSLVTAVFGADALNALATNVVFNIVFFLLLLVFALSFLGAFEIVLPSSWLTKVDQKSELGGIFGIFFMALALAVVSFSCTGPIVGTLLVQAASQAGIAPIIGMFGFSLAIALPFTLFAAFPGWLNSLPKSGGWLNSVKVVLGFLELALALKFLSNADLVLQLHLLEREVFLAIWIAIFSVLALYLFGKIQLSHDSPITHISVGRLSLGIVVLSFVIYMIPGLWGAPLQYISGFPPAKQYSESPNGFGNATAINSEKTALPEGAESGPNGIPTFHDYNQGLAYAKKVNKPVMIDFTGYACVNCRKMEERVWPDAGVSALLNNEVVLISLYVDDKRELPENEKVVSKITGKVLKYTGQKWSELQILKYKTNAQPYYVLMDHNEKDLNTPSAYNPDINGYYEWLQEGIGNFKK</sequence>
<feature type="signal peptide" evidence="8">
    <location>
        <begin position="1"/>
        <end position="21"/>
    </location>
</feature>
<feature type="region of interest" description="Disordered" evidence="6">
    <location>
        <begin position="184"/>
        <end position="211"/>
    </location>
</feature>
<dbReference type="GO" id="GO:0016020">
    <property type="term" value="C:membrane"/>
    <property type="evidence" value="ECO:0007669"/>
    <property type="project" value="UniProtKB-SubCell"/>
</dbReference>
<dbReference type="AlphaFoldDB" id="A0A085ZI71"/>
<dbReference type="PANTHER" id="PTHR32234:SF0">
    <property type="entry name" value="THIOL:DISULFIDE INTERCHANGE PROTEIN DSBD"/>
    <property type="match status" value="1"/>
</dbReference>
<dbReference type="Pfam" id="PF11412">
    <property type="entry name" value="DsbD_N"/>
    <property type="match status" value="1"/>
</dbReference>
<keyword evidence="12" id="KW-1185">Reference proteome</keyword>
<feature type="transmembrane region" description="Helical" evidence="7">
    <location>
        <begin position="448"/>
        <end position="465"/>
    </location>
</feature>
<dbReference type="Pfam" id="PF13899">
    <property type="entry name" value="Thioredoxin_7"/>
    <property type="match status" value="1"/>
</dbReference>
<dbReference type="STRING" id="362418.IW19_00715"/>
<evidence type="ECO:0000259" key="9">
    <source>
        <dbReference type="Pfam" id="PF02683"/>
    </source>
</evidence>
<feature type="compositionally biased region" description="Polar residues" evidence="6">
    <location>
        <begin position="184"/>
        <end position="193"/>
    </location>
</feature>
<feature type="domain" description="Thiol:disulfide interchange protein DsbD N-terminal" evidence="10">
    <location>
        <begin position="37"/>
        <end position="145"/>
    </location>
</feature>
<evidence type="ECO:0000256" key="7">
    <source>
        <dbReference type="SAM" id="Phobius"/>
    </source>
</evidence>
<feature type="transmembrane region" description="Helical" evidence="7">
    <location>
        <begin position="265"/>
        <end position="287"/>
    </location>
</feature>
<evidence type="ECO:0000256" key="5">
    <source>
        <dbReference type="ARBA" id="ARBA00023136"/>
    </source>
</evidence>
<dbReference type="Proteomes" id="UP000028715">
    <property type="component" value="Unassembled WGS sequence"/>
</dbReference>